<keyword evidence="6 10" id="KW-0812">Transmembrane</keyword>
<organism evidence="12 13">
    <name type="scientific">Psychromonas marina</name>
    <dbReference type="NCBI Taxonomy" id="88364"/>
    <lineage>
        <taxon>Bacteria</taxon>
        <taxon>Pseudomonadati</taxon>
        <taxon>Pseudomonadota</taxon>
        <taxon>Gammaproteobacteria</taxon>
        <taxon>Alteromonadales</taxon>
        <taxon>Psychromonadaceae</taxon>
        <taxon>Psychromonas</taxon>
    </lineage>
</organism>
<dbReference type="Gene3D" id="1.25.40.10">
    <property type="entry name" value="Tetratricopeptide repeat domain"/>
    <property type="match status" value="1"/>
</dbReference>
<feature type="transmembrane region" description="Helical" evidence="10">
    <location>
        <begin position="42"/>
        <end position="63"/>
    </location>
</feature>
<comment type="function">
    <text evidence="1">Involved in a late step of protoheme IX synthesis.</text>
</comment>
<keyword evidence="9" id="KW-0627">Porphyrin biosynthesis</keyword>
<evidence type="ECO:0000256" key="1">
    <source>
        <dbReference type="ARBA" id="ARBA00002962"/>
    </source>
</evidence>
<dbReference type="Proteomes" id="UP001157353">
    <property type="component" value="Unassembled WGS sequence"/>
</dbReference>
<feature type="domain" description="HemY N-terminal" evidence="11">
    <location>
        <begin position="26"/>
        <end position="133"/>
    </location>
</feature>
<gene>
    <name evidence="12" type="ORF">GCM10007916_16640</name>
</gene>
<sequence>MIKMILIISALIAGLILGPEISGNKGYILISFDSYTTYETTIINAGFIAIIFYFLLLLAEWVLRRLLSMSALTRGWLGQRKTKKAQKNSLLGMWALFEGNNKQAHKLLSKSAPRTESPALTYIAAAKAAHLQGLYDQRDDHLQLASESQKGAQLSVGLVWVELQLDAKQYENALATLSELALAFPKNKRIACLYLEIYPALNEWKKYIQVLNEQRKVLSYNELEFAALELNAYQHFFKQLASDSAELLKLFWDNKAPRWMRKELNYQKAVLDAYIATDNGKFAEALLIEKLNKQFSIPLLEYLDKVVVVDHYPLILLLEKKLKKVEQKGLVHQALAKLKLKENNVEAAIKHLEVSLETEANVKDCALLAELLEQQDRKQQAAIYYRQGLLLATSTNRAVTKL</sequence>
<keyword evidence="8 10" id="KW-0472">Membrane</keyword>
<reference evidence="13" key="1">
    <citation type="journal article" date="2019" name="Int. J. Syst. Evol. Microbiol.">
        <title>The Global Catalogue of Microorganisms (GCM) 10K type strain sequencing project: providing services to taxonomists for standard genome sequencing and annotation.</title>
        <authorList>
            <consortium name="The Broad Institute Genomics Platform"/>
            <consortium name="The Broad Institute Genome Sequencing Center for Infectious Disease"/>
            <person name="Wu L."/>
            <person name="Ma J."/>
        </authorList>
    </citation>
    <scope>NUCLEOTIDE SEQUENCE [LARGE SCALE GENOMIC DNA]</scope>
    <source>
        <strain evidence="13">NBRC 103166</strain>
    </source>
</reference>
<evidence type="ECO:0000256" key="9">
    <source>
        <dbReference type="ARBA" id="ARBA00023244"/>
    </source>
</evidence>
<evidence type="ECO:0000313" key="12">
    <source>
        <dbReference type="EMBL" id="GLS90597.1"/>
    </source>
</evidence>
<keyword evidence="4" id="KW-1003">Cell membrane</keyword>
<dbReference type="Pfam" id="PF07219">
    <property type="entry name" value="HemY_N"/>
    <property type="match status" value="1"/>
</dbReference>
<dbReference type="InterPro" id="IPR011990">
    <property type="entry name" value="TPR-like_helical_dom_sf"/>
</dbReference>
<evidence type="ECO:0000256" key="6">
    <source>
        <dbReference type="ARBA" id="ARBA00022692"/>
    </source>
</evidence>
<dbReference type="NCBIfam" id="TIGR00540">
    <property type="entry name" value="TPR_hemY_coli"/>
    <property type="match status" value="1"/>
</dbReference>
<comment type="caution">
    <text evidence="12">The sequence shown here is derived from an EMBL/GenBank/DDBJ whole genome shotgun (WGS) entry which is preliminary data.</text>
</comment>
<evidence type="ECO:0000256" key="2">
    <source>
        <dbReference type="ARBA" id="ARBA00004429"/>
    </source>
</evidence>
<evidence type="ECO:0000313" key="13">
    <source>
        <dbReference type="Proteomes" id="UP001157353"/>
    </source>
</evidence>
<dbReference type="InterPro" id="IPR005254">
    <property type="entry name" value="Heme_biosyn_assoc_TPR_pro"/>
</dbReference>
<evidence type="ECO:0000256" key="5">
    <source>
        <dbReference type="ARBA" id="ARBA00022519"/>
    </source>
</evidence>
<evidence type="ECO:0000256" key="4">
    <source>
        <dbReference type="ARBA" id="ARBA00022475"/>
    </source>
</evidence>
<dbReference type="InterPro" id="IPR010817">
    <property type="entry name" value="HemY_N"/>
</dbReference>
<proteinExistence type="predicted"/>
<accession>A0ABQ6DZT9</accession>
<keyword evidence="5" id="KW-0997">Cell inner membrane</keyword>
<evidence type="ECO:0000259" key="11">
    <source>
        <dbReference type="Pfam" id="PF07219"/>
    </source>
</evidence>
<comment type="subcellular location">
    <subcellularLocation>
        <location evidence="2">Cell inner membrane</location>
        <topology evidence="2">Multi-pass membrane protein</topology>
    </subcellularLocation>
</comment>
<evidence type="ECO:0000256" key="7">
    <source>
        <dbReference type="ARBA" id="ARBA00022989"/>
    </source>
</evidence>
<comment type="pathway">
    <text evidence="3">Porphyrin-containing compound metabolism; protoheme biosynthesis.</text>
</comment>
<keyword evidence="7 10" id="KW-1133">Transmembrane helix</keyword>
<dbReference type="EMBL" id="BSPQ01000005">
    <property type="protein sequence ID" value="GLS90597.1"/>
    <property type="molecule type" value="Genomic_DNA"/>
</dbReference>
<evidence type="ECO:0000256" key="10">
    <source>
        <dbReference type="SAM" id="Phobius"/>
    </source>
</evidence>
<name>A0ABQ6DZT9_9GAMM</name>
<evidence type="ECO:0000256" key="8">
    <source>
        <dbReference type="ARBA" id="ARBA00023136"/>
    </source>
</evidence>
<evidence type="ECO:0000256" key="3">
    <source>
        <dbReference type="ARBA" id="ARBA00004744"/>
    </source>
</evidence>
<keyword evidence="13" id="KW-1185">Reference proteome</keyword>
<protein>
    <submittedName>
        <fullName evidence="12">Heme biosynthesis protein HemY</fullName>
    </submittedName>
</protein>